<sequence length="264" mass="28791">MMRILHLSDPHFGTERPQVLTALQALAERLAPDVVLLSGDITQRARRWQFAAARAFADTLPAPVVAVPGNHDLPLFNLWARWRNPYGNYRRAFGQRLEPVFAEPRLLVVGVNSTRAGRHKNGEVTPEQVARVSGHLAAALPGQLRIVMLHHPVRAWSQGDRKNLLIGRASAVPAWLAAGADLILGGHIHLPYVLPLAGDGSRSGWAIQAGTALSSRVRENVSNSVNLILYDAGHPRGACAVERWDHGTAGFQRVAHTDLPLARP</sequence>
<dbReference type="PANTHER" id="PTHR42988">
    <property type="entry name" value="PHOSPHOHYDROLASE"/>
    <property type="match status" value="1"/>
</dbReference>
<organism evidence="6 7">
    <name type="scientific">Verticiella sediminum</name>
    <dbReference type="NCBI Taxonomy" id="1247510"/>
    <lineage>
        <taxon>Bacteria</taxon>
        <taxon>Pseudomonadati</taxon>
        <taxon>Pseudomonadota</taxon>
        <taxon>Betaproteobacteria</taxon>
        <taxon>Burkholderiales</taxon>
        <taxon>Alcaligenaceae</taxon>
        <taxon>Verticiella</taxon>
    </lineage>
</organism>
<evidence type="ECO:0000256" key="2">
    <source>
        <dbReference type="ARBA" id="ARBA00022801"/>
    </source>
</evidence>
<dbReference type="Pfam" id="PF00149">
    <property type="entry name" value="Metallophos"/>
    <property type="match status" value="1"/>
</dbReference>
<dbReference type="Proteomes" id="UP000318405">
    <property type="component" value="Unassembled WGS sequence"/>
</dbReference>
<proteinExistence type="inferred from homology"/>
<evidence type="ECO:0000313" key="7">
    <source>
        <dbReference type="Proteomes" id="UP000318405"/>
    </source>
</evidence>
<dbReference type="PANTHER" id="PTHR42988:SF2">
    <property type="entry name" value="CYCLIC NUCLEOTIDE PHOSPHODIESTERASE CBUA0032-RELATED"/>
    <property type="match status" value="1"/>
</dbReference>
<dbReference type="InterPro" id="IPR029052">
    <property type="entry name" value="Metallo-depent_PP-like"/>
</dbReference>
<evidence type="ECO:0000256" key="1">
    <source>
        <dbReference type="ARBA" id="ARBA00022723"/>
    </source>
</evidence>
<dbReference type="EMBL" id="VLTJ01000035">
    <property type="protein sequence ID" value="TSH91588.1"/>
    <property type="molecule type" value="Genomic_DNA"/>
</dbReference>
<evidence type="ECO:0000259" key="5">
    <source>
        <dbReference type="Pfam" id="PF00149"/>
    </source>
</evidence>
<evidence type="ECO:0000256" key="3">
    <source>
        <dbReference type="ARBA" id="ARBA00023004"/>
    </source>
</evidence>
<dbReference type="CDD" id="cd07400">
    <property type="entry name" value="MPP_1"/>
    <property type="match status" value="1"/>
</dbReference>
<keyword evidence="3" id="KW-0408">Iron</keyword>
<dbReference type="InterPro" id="IPR004843">
    <property type="entry name" value="Calcineurin-like_PHP"/>
</dbReference>
<comment type="similarity">
    <text evidence="4">Belongs to the cyclic nucleotide phosphodiesterase class-III family.</text>
</comment>
<comment type="caution">
    <text evidence="6">The sequence shown here is derived from an EMBL/GenBank/DDBJ whole genome shotgun (WGS) entry which is preliminary data.</text>
</comment>
<accession>A0A556AFC7</accession>
<gene>
    <name evidence="6" type="ORF">FOZ76_18475</name>
</gene>
<reference evidence="6 7" key="1">
    <citation type="submission" date="2019-07" db="EMBL/GenBank/DDBJ databases">
        <title>Qingshengfaniella alkalisoli gen. nov., sp. nov., isolated from saline soil.</title>
        <authorList>
            <person name="Xu L."/>
            <person name="Huang X.-X."/>
            <person name="Sun J.-Q."/>
        </authorList>
    </citation>
    <scope>NUCLEOTIDE SEQUENCE [LARGE SCALE GENOMIC DNA]</scope>
    <source>
        <strain evidence="6 7">DSM 27279</strain>
    </source>
</reference>
<dbReference type="OrthoDB" id="9811542at2"/>
<dbReference type="SUPFAM" id="SSF56300">
    <property type="entry name" value="Metallo-dependent phosphatases"/>
    <property type="match status" value="1"/>
</dbReference>
<name>A0A556AFC7_9BURK</name>
<dbReference type="RefSeq" id="WP_143949760.1">
    <property type="nucleotide sequence ID" value="NZ_BAABMB010000006.1"/>
</dbReference>
<protein>
    <submittedName>
        <fullName evidence="6">Metallophosphoesterase</fullName>
    </submittedName>
</protein>
<dbReference type="InterPro" id="IPR050884">
    <property type="entry name" value="CNP_phosphodiesterase-III"/>
</dbReference>
<feature type="domain" description="Calcineurin-like phosphoesterase" evidence="5">
    <location>
        <begin position="2"/>
        <end position="190"/>
    </location>
</feature>
<keyword evidence="1" id="KW-0479">Metal-binding</keyword>
<keyword evidence="7" id="KW-1185">Reference proteome</keyword>
<dbReference type="GO" id="GO:0046872">
    <property type="term" value="F:metal ion binding"/>
    <property type="evidence" value="ECO:0007669"/>
    <property type="project" value="UniProtKB-KW"/>
</dbReference>
<evidence type="ECO:0000313" key="6">
    <source>
        <dbReference type="EMBL" id="TSH91588.1"/>
    </source>
</evidence>
<dbReference type="AlphaFoldDB" id="A0A556AFC7"/>
<dbReference type="Gene3D" id="3.60.21.10">
    <property type="match status" value="1"/>
</dbReference>
<dbReference type="GO" id="GO:0016787">
    <property type="term" value="F:hydrolase activity"/>
    <property type="evidence" value="ECO:0007669"/>
    <property type="project" value="UniProtKB-KW"/>
</dbReference>
<evidence type="ECO:0000256" key="4">
    <source>
        <dbReference type="ARBA" id="ARBA00025742"/>
    </source>
</evidence>
<keyword evidence="2" id="KW-0378">Hydrolase</keyword>